<dbReference type="PROSITE" id="PS50801">
    <property type="entry name" value="STAS"/>
    <property type="match status" value="1"/>
</dbReference>
<dbReference type="SUPFAM" id="SSF52091">
    <property type="entry name" value="SpoIIaa-like"/>
    <property type="match status" value="1"/>
</dbReference>
<evidence type="ECO:0000259" key="1">
    <source>
        <dbReference type="PROSITE" id="PS50801"/>
    </source>
</evidence>
<dbReference type="PANTHER" id="PTHR33495">
    <property type="entry name" value="ANTI-SIGMA FACTOR ANTAGONIST TM_1081-RELATED-RELATED"/>
    <property type="match status" value="1"/>
</dbReference>
<dbReference type="OrthoDB" id="345543at2"/>
<proteinExistence type="predicted"/>
<keyword evidence="3" id="KW-1185">Reference proteome</keyword>
<evidence type="ECO:0000313" key="3">
    <source>
        <dbReference type="Proteomes" id="UP000297693"/>
    </source>
</evidence>
<organism evidence="2 3">
    <name type="scientific">Leptospira ognonensis</name>
    <dbReference type="NCBI Taxonomy" id="2484945"/>
    <lineage>
        <taxon>Bacteria</taxon>
        <taxon>Pseudomonadati</taxon>
        <taxon>Spirochaetota</taxon>
        <taxon>Spirochaetia</taxon>
        <taxon>Leptospirales</taxon>
        <taxon>Leptospiraceae</taxon>
        <taxon>Leptospira</taxon>
    </lineage>
</organism>
<dbReference type="EMBL" id="RQGD01000034">
    <property type="protein sequence ID" value="TGL58117.1"/>
    <property type="molecule type" value="Genomic_DNA"/>
</dbReference>
<name>A0A4R9JY24_9LEPT</name>
<sequence length="300" mass="34473">MQSTLVKRNFMNTISDEKIFSIQLKGALDGASSEDLLSYLESLLEQGYTRFLFNFSFVQFITSNGISTLLKVQNRMKKSPHLSFVFYGLTEEVENVLSLLGIYKKLPIRKSLTDAENYLRLATSESVIRKEEIQEQSETKPAAERIKFYYTGAPKEPVSRLEKISEENTFERKALKSFEKPIMTRTVEVPDMERLLEDKLSLLRREIKETLSTELEKRFTPTNRTSTNPTNEAVIGQIPSYIQSKSKKNNDISFQRIFPCEACGTKLRVFQSGQHRCPNCKTEVYVSATGPTRFIEKLDI</sequence>
<feature type="domain" description="STAS" evidence="1">
    <location>
        <begin position="9"/>
        <end position="119"/>
    </location>
</feature>
<dbReference type="GO" id="GO:0043856">
    <property type="term" value="F:anti-sigma factor antagonist activity"/>
    <property type="evidence" value="ECO:0007669"/>
    <property type="project" value="TreeGrafter"/>
</dbReference>
<accession>A0A4R9JY24</accession>
<dbReference type="InterPro" id="IPR002645">
    <property type="entry name" value="STAS_dom"/>
</dbReference>
<gene>
    <name evidence="2" type="ORF">EHQ58_12095</name>
</gene>
<protein>
    <submittedName>
        <fullName evidence="2">Anti-sigma factor antagonist</fullName>
    </submittedName>
</protein>
<evidence type="ECO:0000313" key="2">
    <source>
        <dbReference type="EMBL" id="TGL58117.1"/>
    </source>
</evidence>
<dbReference type="Proteomes" id="UP000297693">
    <property type="component" value="Unassembled WGS sequence"/>
</dbReference>
<dbReference type="InterPro" id="IPR036513">
    <property type="entry name" value="STAS_dom_sf"/>
</dbReference>
<comment type="caution">
    <text evidence="2">The sequence shown here is derived from an EMBL/GenBank/DDBJ whole genome shotgun (WGS) entry which is preliminary data.</text>
</comment>
<dbReference type="Pfam" id="PF01740">
    <property type="entry name" value="STAS"/>
    <property type="match status" value="1"/>
</dbReference>
<dbReference type="CDD" id="cd07043">
    <property type="entry name" value="STAS_anti-anti-sigma_factors"/>
    <property type="match status" value="1"/>
</dbReference>
<dbReference type="AlphaFoldDB" id="A0A4R9JY24"/>
<reference evidence="2" key="1">
    <citation type="journal article" date="2019" name="PLoS Negl. Trop. Dis.">
        <title>Revisiting the worldwide diversity of Leptospira species in the environment.</title>
        <authorList>
            <person name="Vincent A.T."/>
            <person name="Schiettekatte O."/>
            <person name="Bourhy P."/>
            <person name="Veyrier F.J."/>
            <person name="Picardeau M."/>
        </authorList>
    </citation>
    <scope>NUCLEOTIDE SEQUENCE [LARGE SCALE GENOMIC DNA]</scope>
    <source>
        <strain evidence="2">201702476</strain>
    </source>
</reference>
<dbReference type="PANTHER" id="PTHR33495:SF2">
    <property type="entry name" value="ANTI-SIGMA FACTOR ANTAGONIST TM_1081-RELATED"/>
    <property type="match status" value="1"/>
</dbReference>
<dbReference type="Gene3D" id="3.30.750.24">
    <property type="entry name" value="STAS domain"/>
    <property type="match status" value="1"/>
</dbReference>